<dbReference type="PROSITE" id="PS51257">
    <property type="entry name" value="PROKAR_LIPOPROTEIN"/>
    <property type="match status" value="1"/>
</dbReference>
<dbReference type="GO" id="GO:0051301">
    <property type="term" value="P:cell division"/>
    <property type="evidence" value="ECO:0007669"/>
    <property type="project" value="UniProtKB-UniRule"/>
</dbReference>
<evidence type="ECO:0000256" key="4">
    <source>
        <dbReference type="ARBA" id="ARBA00023139"/>
    </source>
</evidence>
<evidence type="ECO:0000256" key="9">
    <source>
        <dbReference type="SAM" id="SignalP"/>
    </source>
</evidence>
<evidence type="ECO:0000256" key="2">
    <source>
        <dbReference type="ARBA" id="ARBA00022729"/>
    </source>
</evidence>
<keyword evidence="2 8" id="KW-0732">Signal</keyword>
<evidence type="ECO:0000256" key="6">
    <source>
        <dbReference type="ARBA" id="ARBA00023288"/>
    </source>
</evidence>
<proteinExistence type="inferred from homology"/>
<dbReference type="InterPro" id="IPR006664">
    <property type="entry name" value="OMP_bac"/>
</dbReference>
<comment type="function">
    <text evidence="8">Part of the Tol-Pal system, which plays a role in outer membrane invagination during cell division and is important for maintaining outer membrane integrity.</text>
</comment>
<dbReference type="Gene3D" id="3.30.1330.60">
    <property type="entry name" value="OmpA-like domain"/>
    <property type="match status" value="1"/>
</dbReference>
<dbReference type="PROSITE" id="PS01068">
    <property type="entry name" value="OMPA_1"/>
    <property type="match status" value="1"/>
</dbReference>
<keyword evidence="4 8" id="KW-0564">Palmitate</keyword>
<organism evidence="11 12">
    <name type="scientific">Actinobacillus delphinicola</name>
    <dbReference type="NCBI Taxonomy" id="51161"/>
    <lineage>
        <taxon>Bacteria</taxon>
        <taxon>Pseudomonadati</taxon>
        <taxon>Pseudomonadota</taxon>
        <taxon>Gammaproteobacteria</taxon>
        <taxon>Pasteurellales</taxon>
        <taxon>Pasteurellaceae</taxon>
        <taxon>Actinobacillus</taxon>
    </lineage>
</organism>
<dbReference type="HAMAP" id="MF_02204">
    <property type="entry name" value="Pal"/>
    <property type="match status" value="1"/>
</dbReference>
<sequence>MKKITKMLAVAGSIAVLAACGSTTPTETAPTTFGGFTAQQLQQDQQANTVYFAFDRYNIDPQYLPRLDAQAAYLMANPAEHVQIQGYTDERGTPEYNIALGQRRADAVKTYLLSKGVNQAQLSTISYGEEKPAVLGHTAADYAKDRRAILAY</sequence>
<dbReference type="OrthoDB" id="9809164at2"/>
<comment type="subcellular location">
    <subcellularLocation>
        <location evidence="8">Cell outer membrane</location>
        <topology evidence="8">Lipid-anchor</topology>
    </subcellularLocation>
</comment>
<feature type="signal peptide" evidence="9">
    <location>
        <begin position="1"/>
        <end position="18"/>
    </location>
</feature>
<reference evidence="11 12" key="1">
    <citation type="submission" date="2018-12" db="EMBL/GenBank/DDBJ databases">
        <authorList>
            <consortium name="Pathogen Informatics"/>
        </authorList>
    </citation>
    <scope>NUCLEOTIDE SEQUENCE [LARGE SCALE GENOMIC DNA]</scope>
    <source>
        <strain evidence="11 12">NCTC12871</strain>
    </source>
</reference>
<evidence type="ECO:0000259" key="10">
    <source>
        <dbReference type="PROSITE" id="PS51123"/>
    </source>
</evidence>
<comment type="subunit">
    <text evidence="8">The Tol-Pal system is composed of five core proteins: the inner membrane proteins TolA, TolQ and TolR, the periplasmic protein TolB and the outer membrane protein Pal. They form a network linking the inner and outer membranes and the peptidoglycan layer.</text>
</comment>
<dbReference type="KEGG" id="adp:NCTC12871_01071"/>
<protein>
    <recommendedName>
        <fullName evidence="8">Peptidoglycan-associated lipoprotein</fullName>
        <shortName evidence="8">PAL</shortName>
    </recommendedName>
</protein>
<dbReference type="InterPro" id="IPR006665">
    <property type="entry name" value="OmpA-like"/>
</dbReference>
<evidence type="ECO:0000256" key="1">
    <source>
        <dbReference type="ARBA" id="ARBA00022618"/>
    </source>
</evidence>
<dbReference type="PROSITE" id="PS51123">
    <property type="entry name" value="OMPA_2"/>
    <property type="match status" value="1"/>
</dbReference>
<dbReference type="EMBL" id="LR134510">
    <property type="protein sequence ID" value="VEJ09599.1"/>
    <property type="molecule type" value="Genomic_DNA"/>
</dbReference>
<evidence type="ECO:0000313" key="12">
    <source>
        <dbReference type="Proteomes" id="UP000279799"/>
    </source>
</evidence>
<dbReference type="PANTHER" id="PTHR30329:SF21">
    <property type="entry name" value="LIPOPROTEIN YIAD-RELATED"/>
    <property type="match status" value="1"/>
</dbReference>
<keyword evidence="6 8" id="KW-0449">Lipoprotein</keyword>
<dbReference type="Proteomes" id="UP000279799">
    <property type="component" value="Chromosome"/>
</dbReference>
<evidence type="ECO:0000256" key="8">
    <source>
        <dbReference type="HAMAP-Rule" id="MF_02204"/>
    </source>
</evidence>
<gene>
    <name evidence="11" type="primary">palA</name>
    <name evidence="8" type="synonym">pal</name>
    <name evidence="11" type="ORF">NCTC12871_01071</name>
</gene>
<dbReference type="NCBIfam" id="TIGR02802">
    <property type="entry name" value="Pal_lipo"/>
    <property type="match status" value="1"/>
</dbReference>
<evidence type="ECO:0000313" key="11">
    <source>
        <dbReference type="EMBL" id="VEJ09599.1"/>
    </source>
</evidence>
<feature type="chain" id="PRO_5019577811" description="Peptidoglycan-associated lipoprotein" evidence="9">
    <location>
        <begin position="19"/>
        <end position="152"/>
    </location>
</feature>
<dbReference type="SUPFAM" id="SSF103088">
    <property type="entry name" value="OmpA-like"/>
    <property type="match status" value="1"/>
</dbReference>
<feature type="domain" description="OmpA-like" evidence="10">
    <location>
        <begin position="39"/>
        <end position="152"/>
    </location>
</feature>
<dbReference type="CDD" id="cd07185">
    <property type="entry name" value="OmpA_C-like"/>
    <property type="match status" value="1"/>
</dbReference>
<dbReference type="Pfam" id="PF00691">
    <property type="entry name" value="OmpA"/>
    <property type="match status" value="1"/>
</dbReference>
<dbReference type="PRINTS" id="PR01021">
    <property type="entry name" value="OMPADOMAIN"/>
</dbReference>
<keyword evidence="5 8" id="KW-0998">Cell outer membrane</keyword>
<dbReference type="AlphaFoldDB" id="A0A448TUC9"/>
<keyword evidence="7 8" id="KW-0131">Cell cycle</keyword>
<accession>A0A448TUC9</accession>
<keyword evidence="12" id="KW-1185">Reference proteome</keyword>
<dbReference type="InterPro" id="IPR006690">
    <property type="entry name" value="OMPA-like_CS"/>
</dbReference>
<comment type="similarity">
    <text evidence="8">Belongs to the Pal lipoprotein family.</text>
</comment>
<dbReference type="InterPro" id="IPR039001">
    <property type="entry name" value="Pal"/>
</dbReference>
<dbReference type="PANTHER" id="PTHR30329">
    <property type="entry name" value="STATOR ELEMENT OF FLAGELLAR MOTOR COMPLEX"/>
    <property type="match status" value="1"/>
</dbReference>
<dbReference type="InterPro" id="IPR050330">
    <property type="entry name" value="Bact_OuterMem_StrucFunc"/>
</dbReference>
<name>A0A448TUC9_9PAST</name>
<evidence type="ECO:0000256" key="3">
    <source>
        <dbReference type="ARBA" id="ARBA00023136"/>
    </source>
</evidence>
<keyword evidence="1 8" id="KW-0132">Cell division</keyword>
<evidence type="ECO:0000256" key="5">
    <source>
        <dbReference type="ARBA" id="ARBA00023237"/>
    </source>
</evidence>
<evidence type="ECO:0000256" key="7">
    <source>
        <dbReference type="ARBA" id="ARBA00023306"/>
    </source>
</evidence>
<keyword evidence="3 8" id="KW-0472">Membrane</keyword>
<dbReference type="InterPro" id="IPR014169">
    <property type="entry name" value="Pal_lipo_C"/>
</dbReference>
<dbReference type="RefSeq" id="WP_126599661.1">
    <property type="nucleotide sequence ID" value="NZ_LR134510.1"/>
</dbReference>
<dbReference type="InterPro" id="IPR036737">
    <property type="entry name" value="OmpA-like_sf"/>
</dbReference>
<dbReference type="GO" id="GO:0009279">
    <property type="term" value="C:cell outer membrane"/>
    <property type="evidence" value="ECO:0007669"/>
    <property type="project" value="UniProtKB-SubCell"/>
</dbReference>